<keyword evidence="2" id="KW-1185">Reference proteome</keyword>
<name>A0A2Z4FNA1_9DELT</name>
<protein>
    <submittedName>
        <fullName evidence="1">Uncharacterized protein</fullName>
    </submittedName>
</protein>
<dbReference type="OrthoDB" id="5520385at2"/>
<reference evidence="1 2" key="1">
    <citation type="submission" date="2018-06" db="EMBL/GenBank/DDBJ databases">
        <title>Lujinxingia sediminis gen. nov. sp. nov., a new facultative anaerobic member of the class Deltaproteobacteria, and proposal of Lujinxingaceae fam. nov.</title>
        <authorList>
            <person name="Guo L.-Y."/>
            <person name="Li C.-M."/>
            <person name="Wang S."/>
            <person name="Du Z.-J."/>
        </authorList>
    </citation>
    <scope>NUCLEOTIDE SEQUENCE [LARGE SCALE GENOMIC DNA]</scope>
    <source>
        <strain evidence="1 2">FA350</strain>
    </source>
</reference>
<dbReference type="Proteomes" id="UP000249799">
    <property type="component" value="Chromosome"/>
</dbReference>
<proteinExistence type="predicted"/>
<organism evidence="1 2">
    <name type="scientific">Bradymonas sediminis</name>
    <dbReference type="NCBI Taxonomy" id="1548548"/>
    <lineage>
        <taxon>Bacteria</taxon>
        <taxon>Deltaproteobacteria</taxon>
        <taxon>Bradymonadales</taxon>
        <taxon>Bradymonadaceae</taxon>
        <taxon>Bradymonas</taxon>
    </lineage>
</organism>
<dbReference type="EMBL" id="CP030032">
    <property type="protein sequence ID" value="AWV90491.1"/>
    <property type="molecule type" value="Genomic_DNA"/>
</dbReference>
<dbReference type="AlphaFoldDB" id="A0A2Z4FNA1"/>
<evidence type="ECO:0000313" key="1">
    <source>
        <dbReference type="EMBL" id="AWV90491.1"/>
    </source>
</evidence>
<evidence type="ECO:0000313" key="2">
    <source>
        <dbReference type="Proteomes" id="UP000249799"/>
    </source>
</evidence>
<gene>
    <name evidence="1" type="ORF">DN745_14610</name>
</gene>
<accession>A0A2Z4FNA1</accession>
<sequence>MKRAPAAVKTVASACAKFGSKNRRRAARAALWALTMLMMLAWAPGCSSELDPTEPDGAYYLFRDALLAGDGEGVWKYSDQATHVYFQDRYEHLVEMDETIEQFLPLTDHRIARQQSGAVLLDEVKDGKGLFLKLFQSQKFAEDEAIRIGTDIDELEVNKDSTAARISTRAKQVYLLDRDKKSEQWHIMLMESETSKSIENSLGWLGHNESALQQTVEDLVAEQREKREAIIAELMKPKAD</sequence>
<dbReference type="KEGG" id="bsed:DN745_14610"/>